<evidence type="ECO:0000313" key="2">
    <source>
        <dbReference type="Proteomes" id="UP000469670"/>
    </source>
</evidence>
<reference evidence="1 2" key="1">
    <citation type="submission" date="2020-01" db="EMBL/GenBank/DDBJ databases">
        <title>Insect and environment-associated Actinomycetes.</title>
        <authorList>
            <person name="Currrie C."/>
            <person name="Chevrette M."/>
            <person name="Carlson C."/>
            <person name="Stubbendieck R."/>
            <person name="Wendt-Pienkowski E."/>
        </authorList>
    </citation>
    <scope>NUCLEOTIDE SEQUENCE [LARGE SCALE GENOMIC DNA]</scope>
    <source>
        <strain evidence="1 2">SID7590</strain>
    </source>
</reference>
<sequence>MSRKTHTKKRPAATKPAVLRAVLPIRPATPGPEFITEQQMNAAYAARLAGLPLIPITAWAPQPNGAVRAHLPAGVSLTHQPAGFTAHTPCPNGAHHHTPITNDQGLRDATAAAAHCTDLHGQPRTLTLHQAAATTEDTQQLSRDDIDAGLTADHDQAQPHPTETTPGYNIALAAAEAHGRAAAQHQETSCD</sequence>
<proteinExistence type="predicted"/>
<dbReference type="AlphaFoldDB" id="A0A7K3RRS4"/>
<gene>
    <name evidence="1" type="ORF">G3I50_06460</name>
</gene>
<evidence type="ECO:0000313" key="1">
    <source>
        <dbReference type="EMBL" id="NEC17905.1"/>
    </source>
</evidence>
<protein>
    <submittedName>
        <fullName evidence="1">Uncharacterized protein</fullName>
    </submittedName>
</protein>
<name>A0A7K3RRS4_9ACTN</name>
<organism evidence="1 2">
    <name type="scientific">Streptomyces parvus</name>
    <dbReference type="NCBI Taxonomy" id="66428"/>
    <lineage>
        <taxon>Bacteria</taxon>
        <taxon>Bacillati</taxon>
        <taxon>Actinomycetota</taxon>
        <taxon>Actinomycetes</taxon>
        <taxon>Kitasatosporales</taxon>
        <taxon>Streptomycetaceae</taxon>
        <taxon>Streptomyces</taxon>
    </lineage>
</organism>
<accession>A0A7K3RRS4</accession>
<dbReference type="RefSeq" id="WP_164200535.1">
    <property type="nucleotide sequence ID" value="NZ_JAAGMP010000314.1"/>
</dbReference>
<dbReference type="EMBL" id="JAAGMP010000314">
    <property type="protein sequence ID" value="NEC17905.1"/>
    <property type="molecule type" value="Genomic_DNA"/>
</dbReference>
<dbReference type="Proteomes" id="UP000469670">
    <property type="component" value="Unassembled WGS sequence"/>
</dbReference>
<comment type="caution">
    <text evidence="1">The sequence shown here is derived from an EMBL/GenBank/DDBJ whole genome shotgun (WGS) entry which is preliminary data.</text>
</comment>